<feature type="transmembrane region" description="Helical" evidence="8">
    <location>
        <begin position="150"/>
        <end position="173"/>
    </location>
</feature>
<evidence type="ECO:0000256" key="2">
    <source>
        <dbReference type="ARBA" id="ARBA00007935"/>
    </source>
</evidence>
<dbReference type="SUPFAM" id="SSF81345">
    <property type="entry name" value="ABC transporter involved in vitamin B12 uptake, BtuC"/>
    <property type="match status" value="1"/>
</dbReference>
<proteinExistence type="inferred from homology"/>
<dbReference type="CDD" id="cd06550">
    <property type="entry name" value="TM_ABC_iron-siderophores_like"/>
    <property type="match status" value="1"/>
</dbReference>
<sequence length="336" mass="35282">MQAARLPLITIGACIALFAMVIAGTFWGTAPIPWDQKLAVLLRAPEAKSSLTMIIWEWRLPRVLACAVVGAALALSGTLIQTALRNPLADPYLLGLSSGASAAAVAAIIWLPAGIVAAFGLPLIAFLGAAAAFAFTLLMAYSRERPMDRLLVILAGVAVSLLFQSFTAFLLHISEPNAAKAALNWLMGSAAGTNWNDLPLITIATLIVAAMALTQHRQLDALLMGDARATSLGVATGPLKLSIFLATALLTGLSVSIMGIVGFVGLIVPHLARQLCGSGHKNLIPLAMIFGALILTFTDLLCRTLLAPSELPLAVLLALFATPPFIFILRQTRHVA</sequence>
<feature type="transmembrane region" description="Helical" evidence="8">
    <location>
        <begin position="7"/>
        <end position="28"/>
    </location>
</feature>
<keyword evidence="5 8" id="KW-0812">Transmembrane</keyword>
<keyword evidence="4" id="KW-1003">Cell membrane</keyword>
<dbReference type="GO" id="GO:0033214">
    <property type="term" value="P:siderophore-iron import into cell"/>
    <property type="evidence" value="ECO:0007669"/>
    <property type="project" value="TreeGrafter"/>
</dbReference>
<accession>A0A2R4MCK7</accession>
<evidence type="ECO:0000256" key="7">
    <source>
        <dbReference type="ARBA" id="ARBA00023136"/>
    </source>
</evidence>
<evidence type="ECO:0000256" key="5">
    <source>
        <dbReference type="ARBA" id="ARBA00022692"/>
    </source>
</evidence>
<keyword evidence="6 8" id="KW-1133">Transmembrane helix</keyword>
<dbReference type="PANTHER" id="PTHR30472">
    <property type="entry name" value="FERRIC ENTEROBACTIN TRANSPORT SYSTEM PERMEASE PROTEIN"/>
    <property type="match status" value="1"/>
</dbReference>
<feature type="transmembrane region" description="Helical" evidence="8">
    <location>
        <begin position="243"/>
        <end position="271"/>
    </location>
</feature>
<keyword evidence="3" id="KW-0813">Transport</keyword>
<dbReference type="KEGG" id="mmyr:MXMO3_01078"/>
<keyword evidence="7 8" id="KW-0472">Membrane</keyword>
<evidence type="ECO:0000313" key="10">
    <source>
        <dbReference type="Proteomes" id="UP000258927"/>
    </source>
</evidence>
<dbReference type="RefSeq" id="WP_027834733.1">
    <property type="nucleotide sequence ID" value="NZ_CP021330.1"/>
</dbReference>
<evidence type="ECO:0000313" key="9">
    <source>
        <dbReference type="EMBL" id="AVX03609.1"/>
    </source>
</evidence>
<reference evidence="9 10" key="1">
    <citation type="submission" date="2017-05" db="EMBL/GenBank/DDBJ databases">
        <title>Genome Analysis of Maritalea myrionectae HL2708#5.</title>
        <authorList>
            <consortium name="Cotde Inc.-PKNU"/>
            <person name="Jang D."/>
            <person name="Oh H.-M."/>
        </authorList>
    </citation>
    <scope>NUCLEOTIDE SEQUENCE [LARGE SCALE GENOMIC DNA]</scope>
    <source>
        <strain evidence="9 10">HL2708#5</strain>
    </source>
</reference>
<feature type="transmembrane region" description="Helical" evidence="8">
    <location>
        <begin position="312"/>
        <end position="329"/>
    </location>
</feature>
<dbReference type="GO" id="GO:0022857">
    <property type="term" value="F:transmembrane transporter activity"/>
    <property type="evidence" value="ECO:0007669"/>
    <property type="project" value="InterPro"/>
</dbReference>
<keyword evidence="10" id="KW-1185">Reference proteome</keyword>
<feature type="transmembrane region" description="Helical" evidence="8">
    <location>
        <begin position="117"/>
        <end position="138"/>
    </location>
</feature>
<evidence type="ECO:0000256" key="4">
    <source>
        <dbReference type="ARBA" id="ARBA00022475"/>
    </source>
</evidence>
<name>A0A2R4MCK7_9HYPH</name>
<protein>
    <submittedName>
        <fullName evidence="9">Ferric enterobactin transport system permease protein</fullName>
    </submittedName>
</protein>
<dbReference type="GO" id="GO:0005886">
    <property type="term" value="C:plasma membrane"/>
    <property type="evidence" value="ECO:0007669"/>
    <property type="project" value="UniProtKB-SubCell"/>
</dbReference>
<dbReference type="Proteomes" id="UP000258927">
    <property type="component" value="Chromosome"/>
</dbReference>
<dbReference type="PANTHER" id="PTHR30472:SF25">
    <property type="entry name" value="ABC TRANSPORTER PERMEASE PROTEIN MJ0876-RELATED"/>
    <property type="match status" value="1"/>
</dbReference>
<dbReference type="AlphaFoldDB" id="A0A2R4MCK7"/>
<dbReference type="Gene3D" id="1.10.3470.10">
    <property type="entry name" value="ABC transporter involved in vitamin B12 uptake, BtuC"/>
    <property type="match status" value="1"/>
</dbReference>
<comment type="subcellular location">
    <subcellularLocation>
        <location evidence="1">Cell membrane</location>
        <topology evidence="1">Multi-pass membrane protein</topology>
    </subcellularLocation>
</comment>
<feature type="transmembrane region" description="Helical" evidence="8">
    <location>
        <begin position="283"/>
        <end position="306"/>
    </location>
</feature>
<dbReference type="FunFam" id="1.10.3470.10:FF:000001">
    <property type="entry name" value="Vitamin B12 ABC transporter permease BtuC"/>
    <property type="match status" value="1"/>
</dbReference>
<gene>
    <name evidence="9" type="ORF">MXMO3_01078</name>
</gene>
<feature type="transmembrane region" description="Helical" evidence="8">
    <location>
        <begin position="92"/>
        <end position="111"/>
    </location>
</feature>
<evidence type="ECO:0000256" key="1">
    <source>
        <dbReference type="ARBA" id="ARBA00004651"/>
    </source>
</evidence>
<organism evidence="9 10">
    <name type="scientific">Maritalea myrionectae</name>
    <dbReference type="NCBI Taxonomy" id="454601"/>
    <lineage>
        <taxon>Bacteria</taxon>
        <taxon>Pseudomonadati</taxon>
        <taxon>Pseudomonadota</taxon>
        <taxon>Alphaproteobacteria</taxon>
        <taxon>Hyphomicrobiales</taxon>
        <taxon>Devosiaceae</taxon>
        <taxon>Maritalea</taxon>
    </lineage>
</organism>
<dbReference type="InterPro" id="IPR000522">
    <property type="entry name" value="ABC_transptr_permease_BtuC"/>
</dbReference>
<dbReference type="InterPro" id="IPR037294">
    <property type="entry name" value="ABC_BtuC-like"/>
</dbReference>
<dbReference type="EMBL" id="CP021330">
    <property type="protein sequence ID" value="AVX03609.1"/>
    <property type="molecule type" value="Genomic_DNA"/>
</dbReference>
<evidence type="ECO:0000256" key="8">
    <source>
        <dbReference type="SAM" id="Phobius"/>
    </source>
</evidence>
<feature type="transmembrane region" description="Helical" evidence="8">
    <location>
        <begin position="60"/>
        <end position="80"/>
    </location>
</feature>
<dbReference type="STRING" id="1122213.GCA_000423365_01718"/>
<dbReference type="Pfam" id="PF01032">
    <property type="entry name" value="FecCD"/>
    <property type="match status" value="1"/>
</dbReference>
<evidence type="ECO:0000256" key="3">
    <source>
        <dbReference type="ARBA" id="ARBA00022448"/>
    </source>
</evidence>
<evidence type="ECO:0000256" key="6">
    <source>
        <dbReference type="ARBA" id="ARBA00022989"/>
    </source>
</evidence>
<comment type="similarity">
    <text evidence="2">Belongs to the binding-protein-dependent transport system permease family. FecCD subfamily.</text>
</comment>